<feature type="region of interest" description="Disordered" evidence="1">
    <location>
        <begin position="1"/>
        <end position="30"/>
    </location>
</feature>
<dbReference type="Proteomes" id="UP001346869">
    <property type="component" value="Unassembled WGS sequence"/>
</dbReference>
<proteinExistence type="predicted"/>
<dbReference type="AlphaFoldDB" id="A0AAN7XJ72"/>
<comment type="caution">
    <text evidence="2">The sequence shown here is derived from an EMBL/GenBank/DDBJ whole genome shotgun (WGS) entry which is preliminary data.</text>
</comment>
<accession>A0AAN7XJ72</accession>
<organism evidence="2 3">
    <name type="scientific">Eleginops maclovinus</name>
    <name type="common">Patagonian blennie</name>
    <name type="synonym">Eleginus maclovinus</name>
    <dbReference type="NCBI Taxonomy" id="56733"/>
    <lineage>
        <taxon>Eukaryota</taxon>
        <taxon>Metazoa</taxon>
        <taxon>Chordata</taxon>
        <taxon>Craniata</taxon>
        <taxon>Vertebrata</taxon>
        <taxon>Euteleostomi</taxon>
        <taxon>Actinopterygii</taxon>
        <taxon>Neopterygii</taxon>
        <taxon>Teleostei</taxon>
        <taxon>Neoteleostei</taxon>
        <taxon>Acanthomorphata</taxon>
        <taxon>Eupercaria</taxon>
        <taxon>Perciformes</taxon>
        <taxon>Notothenioidei</taxon>
        <taxon>Eleginopidae</taxon>
        <taxon>Eleginops</taxon>
    </lineage>
</organism>
<keyword evidence="3" id="KW-1185">Reference proteome</keyword>
<evidence type="ECO:0000256" key="1">
    <source>
        <dbReference type="SAM" id="MobiDB-lite"/>
    </source>
</evidence>
<dbReference type="EMBL" id="JAUZQC010000012">
    <property type="protein sequence ID" value="KAK5861952.1"/>
    <property type="molecule type" value="Genomic_DNA"/>
</dbReference>
<feature type="compositionally biased region" description="Basic and acidic residues" evidence="1">
    <location>
        <begin position="1"/>
        <end position="18"/>
    </location>
</feature>
<sequence>MASESGVERKEGNGRRSEQGLSSCLGPLPDAKQSNVLLILITEMILIRAGARATLPPFRVGPHQEGGGGREVTRRGAP</sequence>
<evidence type="ECO:0000313" key="3">
    <source>
        <dbReference type="Proteomes" id="UP001346869"/>
    </source>
</evidence>
<gene>
    <name evidence="2" type="ORF">PBY51_017388</name>
</gene>
<name>A0AAN7XJ72_ELEMC</name>
<feature type="region of interest" description="Disordered" evidence="1">
    <location>
        <begin position="54"/>
        <end position="78"/>
    </location>
</feature>
<reference evidence="2 3" key="2">
    <citation type="journal article" date="2023" name="Mol. Biol. Evol.">
        <title>Genomics of Secondarily Temperate Adaptation in the Only Non-Antarctic Icefish.</title>
        <authorList>
            <person name="Rivera-Colon A.G."/>
            <person name="Rayamajhi N."/>
            <person name="Minhas B.F."/>
            <person name="Madrigal G."/>
            <person name="Bilyk K.T."/>
            <person name="Yoon V."/>
            <person name="Hune M."/>
            <person name="Gregory S."/>
            <person name="Cheng C.H.C."/>
            <person name="Catchen J.M."/>
        </authorList>
    </citation>
    <scope>NUCLEOTIDE SEQUENCE [LARGE SCALE GENOMIC DNA]</scope>
    <source>
        <strain evidence="2">JMC-PN-2008</strain>
    </source>
</reference>
<protein>
    <submittedName>
        <fullName evidence="2">Uncharacterized protein</fullName>
    </submittedName>
</protein>
<evidence type="ECO:0000313" key="2">
    <source>
        <dbReference type="EMBL" id="KAK5861952.1"/>
    </source>
</evidence>
<reference evidence="2 3" key="1">
    <citation type="journal article" date="2023" name="Genes (Basel)">
        <title>Chromosome-Level Genome Assembly and Circadian Gene Repertoire of the Patagonia Blennie Eleginops maclovinus-The Closest Ancestral Proxy of Antarctic Cryonotothenioids.</title>
        <authorList>
            <person name="Cheng C.C."/>
            <person name="Rivera-Colon A.G."/>
            <person name="Minhas B.F."/>
            <person name="Wilson L."/>
            <person name="Rayamajhi N."/>
            <person name="Vargas-Chacoff L."/>
            <person name="Catchen J.M."/>
        </authorList>
    </citation>
    <scope>NUCLEOTIDE SEQUENCE [LARGE SCALE GENOMIC DNA]</scope>
    <source>
        <strain evidence="2">JMC-PN-2008</strain>
    </source>
</reference>